<proteinExistence type="predicted"/>
<protein>
    <submittedName>
        <fullName evidence="1">Uncharacterized protein</fullName>
    </submittedName>
</protein>
<accession>A0ABP6UVZ3</accession>
<organism evidence="1 2">
    <name type="scientific">Nocardioides daeguensis</name>
    <dbReference type="NCBI Taxonomy" id="908359"/>
    <lineage>
        <taxon>Bacteria</taxon>
        <taxon>Bacillati</taxon>
        <taxon>Actinomycetota</taxon>
        <taxon>Actinomycetes</taxon>
        <taxon>Propionibacteriales</taxon>
        <taxon>Nocardioidaceae</taxon>
        <taxon>Nocardioides</taxon>
    </lineage>
</organism>
<evidence type="ECO:0000313" key="2">
    <source>
        <dbReference type="Proteomes" id="UP001500301"/>
    </source>
</evidence>
<gene>
    <name evidence="1" type="ORF">GCM10022263_10020</name>
</gene>
<evidence type="ECO:0000313" key="1">
    <source>
        <dbReference type="EMBL" id="GAA3523687.1"/>
    </source>
</evidence>
<dbReference type="EMBL" id="BAABBB010000005">
    <property type="protein sequence ID" value="GAA3523687.1"/>
    <property type="molecule type" value="Genomic_DNA"/>
</dbReference>
<name>A0ABP6UVZ3_9ACTN</name>
<dbReference type="Proteomes" id="UP001500301">
    <property type="component" value="Unassembled WGS sequence"/>
</dbReference>
<keyword evidence="2" id="KW-1185">Reference proteome</keyword>
<reference evidence="2" key="1">
    <citation type="journal article" date="2019" name="Int. J. Syst. Evol. Microbiol.">
        <title>The Global Catalogue of Microorganisms (GCM) 10K type strain sequencing project: providing services to taxonomists for standard genome sequencing and annotation.</title>
        <authorList>
            <consortium name="The Broad Institute Genomics Platform"/>
            <consortium name="The Broad Institute Genome Sequencing Center for Infectious Disease"/>
            <person name="Wu L."/>
            <person name="Ma J."/>
        </authorList>
    </citation>
    <scope>NUCLEOTIDE SEQUENCE [LARGE SCALE GENOMIC DNA]</scope>
    <source>
        <strain evidence="2">JCM 17460</strain>
    </source>
</reference>
<comment type="caution">
    <text evidence="1">The sequence shown here is derived from an EMBL/GenBank/DDBJ whole genome shotgun (WGS) entry which is preliminary data.</text>
</comment>
<dbReference type="RefSeq" id="WP_218235936.1">
    <property type="nucleotide sequence ID" value="NZ_BAABBB010000005.1"/>
</dbReference>
<sequence>MTHHRRGLADRLGIHRRDGRLVLGRTPYISEEDWKRIEAPGPVLRVLQGLGLAYRPDHTRHRGPFGIFGRTTD</sequence>